<proteinExistence type="predicted"/>
<dbReference type="Proteomes" id="UP000761534">
    <property type="component" value="Unassembled WGS sequence"/>
</dbReference>
<organism evidence="3 4">
    <name type="scientific">Trichomonascus ciferrii</name>
    <dbReference type="NCBI Taxonomy" id="44093"/>
    <lineage>
        <taxon>Eukaryota</taxon>
        <taxon>Fungi</taxon>
        <taxon>Dikarya</taxon>
        <taxon>Ascomycota</taxon>
        <taxon>Saccharomycotina</taxon>
        <taxon>Dipodascomycetes</taxon>
        <taxon>Dipodascales</taxon>
        <taxon>Trichomonascaceae</taxon>
        <taxon>Trichomonascus</taxon>
        <taxon>Trichomonascus ciferrii complex</taxon>
    </lineage>
</organism>
<reference evidence="3" key="1">
    <citation type="journal article" date="2019" name="G3 (Bethesda)">
        <title>Genome Assemblies of Two Rare Opportunistic Yeast Pathogens: Diutina rugosa (syn. Candida rugosa) and Trichomonascus ciferrii (syn. Candida ciferrii).</title>
        <authorList>
            <person name="Mixao V."/>
            <person name="Saus E."/>
            <person name="Hansen A.P."/>
            <person name="Lass-Florl C."/>
            <person name="Gabaldon T."/>
        </authorList>
    </citation>
    <scope>NUCLEOTIDE SEQUENCE</scope>
    <source>
        <strain evidence="3">CBS 4856</strain>
    </source>
</reference>
<evidence type="ECO:0000313" key="3">
    <source>
        <dbReference type="EMBL" id="KAA8910068.1"/>
    </source>
</evidence>
<feature type="region of interest" description="Disordered" evidence="2">
    <location>
        <begin position="1"/>
        <end position="21"/>
    </location>
</feature>
<dbReference type="AlphaFoldDB" id="A0A642V131"/>
<evidence type="ECO:0000256" key="1">
    <source>
        <dbReference type="SAM" id="Coils"/>
    </source>
</evidence>
<dbReference type="EMBL" id="SWFS01000325">
    <property type="protein sequence ID" value="KAA8910068.1"/>
    <property type="molecule type" value="Genomic_DNA"/>
</dbReference>
<gene>
    <name evidence="3" type="ORF">TRICI_004264</name>
</gene>
<keyword evidence="1" id="KW-0175">Coiled coil</keyword>
<evidence type="ECO:0000313" key="4">
    <source>
        <dbReference type="Proteomes" id="UP000761534"/>
    </source>
</evidence>
<dbReference type="VEuPathDB" id="FungiDB:TRICI_004264"/>
<accession>A0A642V131</accession>
<keyword evidence="4" id="KW-1185">Reference proteome</keyword>
<comment type="caution">
    <text evidence="3">The sequence shown here is derived from an EMBL/GenBank/DDBJ whole genome shotgun (WGS) entry which is preliminary data.</text>
</comment>
<protein>
    <submittedName>
        <fullName evidence="3">Uncharacterized protein</fullName>
    </submittedName>
</protein>
<name>A0A642V131_9ASCO</name>
<evidence type="ECO:0000256" key="2">
    <source>
        <dbReference type="SAM" id="MobiDB-lite"/>
    </source>
</evidence>
<sequence>MAASEQNVVTEAPNVADNGGEVPMNVDSFSENSPHFTVDNMSIQVRVRTEKTESFAKKIEDAIHEAFSMSETRKNLVIEASGCDDTDIEALNGVLRKLGIKGRRTVEYSAGVYRIVMSAELHEVVLGLCENVTAVARYTGYYKNKRSTTQLLNLQYQERPAEKDPDTAFAPICERLLHKVRRQVLDYLPEKPLPSTVFEVAYTESTVQVDNDVERWHCSSYFVTEETLSIYFRPTDLSLVFTRRDLTVENIERVLNGLEGDEYDTHRLPVTRWLIDRLDVKIQEKRALIVVFEHWDDHDEIIRLLRQDFGVMWNIDRQNQLKYKKKDHKLILKDLRKNLQRLNEMRARLPRDLAKASLEDYRLCYRVVDNKTREEHFVDCDEYGTVADRSAQKLKLHIRPLVGFALKNGDDFHFTNTQLANLWEEAIGAYKESAQRRTDVRLEDLTEDELRWQCKLLGLRTADLDSQQMIQDILLVSRRGLIILSNTHIPHNV</sequence>
<feature type="coiled-coil region" evidence="1">
    <location>
        <begin position="325"/>
        <end position="352"/>
    </location>
</feature>